<organism evidence="2 3">
    <name type="scientific">Cerrena zonata</name>
    <dbReference type="NCBI Taxonomy" id="2478898"/>
    <lineage>
        <taxon>Eukaryota</taxon>
        <taxon>Fungi</taxon>
        <taxon>Dikarya</taxon>
        <taxon>Basidiomycota</taxon>
        <taxon>Agaricomycotina</taxon>
        <taxon>Agaricomycetes</taxon>
        <taxon>Polyporales</taxon>
        <taxon>Cerrenaceae</taxon>
        <taxon>Cerrena</taxon>
    </lineage>
</organism>
<reference evidence="2 3" key="1">
    <citation type="submission" date="2022-09" db="EMBL/GenBank/DDBJ databases">
        <authorList>
            <person name="Palmer J.M."/>
        </authorList>
    </citation>
    <scope>NUCLEOTIDE SEQUENCE [LARGE SCALE GENOMIC DNA]</scope>
    <source>
        <strain evidence="2 3">DSM 7382</strain>
    </source>
</reference>
<feature type="region of interest" description="Disordered" evidence="1">
    <location>
        <begin position="125"/>
        <end position="153"/>
    </location>
</feature>
<protein>
    <submittedName>
        <fullName evidence="2">Uncharacterized protein</fullName>
    </submittedName>
</protein>
<dbReference type="Proteomes" id="UP001385951">
    <property type="component" value="Unassembled WGS sequence"/>
</dbReference>
<proteinExistence type="predicted"/>
<evidence type="ECO:0000313" key="2">
    <source>
        <dbReference type="EMBL" id="KAK7684328.1"/>
    </source>
</evidence>
<dbReference type="AlphaFoldDB" id="A0AAW0FTF4"/>
<accession>A0AAW0FTF4</accession>
<sequence>MRYLLDELSSQESSHHDALCPIQREASRSFNGDHILTSPVAIGEVRELFGSVGREFQRLRLDIEQGKLAPFQNQLQAHGHCSHIHNISSVTYPAAFSTPQPRSDLRTEAQPLTSSQLWQPLQHINNTSSQPIPSRNTGRPTPPIPDAVIPNIPHGPNAWREGILF</sequence>
<gene>
    <name evidence="2" type="ORF">QCA50_012652</name>
</gene>
<comment type="caution">
    <text evidence="2">The sequence shown here is derived from an EMBL/GenBank/DDBJ whole genome shotgun (WGS) entry which is preliminary data.</text>
</comment>
<feature type="compositionally biased region" description="Polar residues" evidence="1">
    <location>
        <begin position="125"/>
        <end position="139"/>
    </location>
</feature>
<evidence type="ECO:0000256" key="1">
    <source>
        <dbReference type="SAM" id="MobiDB-lite"/>
    </source>
</evidence>
<name>A0AAW0FTF4_9APHY</name>
<dbReference type="EMBL" id="JASBNA010000026">
    <property type="protein sequence ID" value="KAK7684328.1"/>
    <property type="molecule type" value="Genomic_DNA"/>
</dbReference>
<evidence type="ECO:0000313" key="3">
    <source>
        <dbReference type="Proteomes" id="UP001385951"/>
    </source>
</evidence>
<keyword evidence="3" id="KW-1185">Reference proteome</keyword>